<keyword evidence="5" id="KW-0677">Repeat</keyword>
<dbReference type="WBParaSite" id="maker-uti_cns_0046804-snap-gene-0.4-mRNA-1">
    <property type="protein sequence ID" value="maker-uti_cns_0046804-snap-gene-0.4-mRNA-1"/>
    <property type="gene ID" value="maker-uti_cns_0046804-snap-gene-0.4"/>
</dbReference>
<evidence type="ECO:0000313" key="9">
    <source>
        <dbReference type="Proteomes" id="UP000095280"/>
    </source>
</evidence>
<protein>
    <recommendedName>
        <fullName evidence="2">U3 small nucleolar RNA-associated protein 15 homolog</fullName>
    </recommendedName>
</protein>
<dbReference type="GO" id="GO:0045943">
    <property type="term" value="P:positive regulation of transcription by RNA polymerase I"/>
    <property type="evidence" value="ECO:0007669"/>
    <property type="project" value="TreeGrafter"/>
</dbReference>
<reference evidence="10" key="1">
    <citation type="submission" date="2016-11" db="UniProtKB">
        <authorList>
            <consortium name="WormBaseParasite"/>
        </authorList>
    </citation>
    <scope>IDENTIFICATION</scope>
</reference>
<dbReference type="PANTHER" id="PTHR19924:SF26">
    <property type="entry name" value="U3 SMALL NUCLEOLAR RNA-ASSOCIATED PROTEIN 15 HOMOLOG"/>
    <property type="match status" value="1"/>
</dbReference>
<keyword evidence="9" id="KW-1185">Reference proteome</keyword>
<sequence length="562" mass="60399">MAEFKGLSVSFAVKQKQDVQKQLFWPNLKNGPFNKLEDPVCCVKYCQSVPNFAVASGFQVEIRDPSANNAVVKNFHRFKSPVRSIAYRGLGSGLIAVGETNGHLSVHSVAMRTELRHMTAHTAAVTGLAFLAGVVGGGSTLSAAPKLASCAEDGRCLLWDVSDPQGQPLMEFDLSSASSSTSVSAPPADATAAAMDKATALDASQTDCNLLACGMINGRAYLLDSRQPRPALVLSHEHPVTCVRLAPGDNALYVAGDCWVRALSLHQGGRQIAAYRRHHKHVTDLAVGRGALLSCGLDGLVKVTDLLTYEEVQKYEYPNCGLLSMALSPGEADCLVLGTNDRWLLTRRYESPAAAAEAAEAAKSMSAAMKDPYLKAVKAYQVMPARPEDVVAPGPGRSRRPRQQLDQLDRLLKKFRHSDALSHVISKGQLKRKPQQAAAAMRELARRGALATALAGRPDVHVAALLKFVLHSLGNQDMAEDALPLASDLIEIYAAPRELRARPGIRPLFERLRALLAREIELGKQSAMCLGRVGLLLDTSAAAGAWLAPGVPLCDWLELNSL</sequence>
<dbReference type="SMART" id="SM00320">
    <property type="entry name" value="WD40"/>
    <property type="match status" value="4"/>
</dbReference>
<keyword evidence="6" id="KW-0539">Nucleus</keyword>
<dbReference type="InterPro" id="IPR001680">
    <property type="entry name" value="WD40_rpt"/>
</dbReference>
<keyword evidence="3" id="KW-0698">rRNA processing</keyword>
<proteinExistence type="predicted"/>
<dbReference type="Gene3D" id="2.130.10.10">
    <property type="entry name" value="YVTN repeat-like/Quinoprotein amine dehydrogenase"/>
    <property type="match status" value="2"/>
</dbReference>
<evidence type="ECO:0000256" key="7">
    <source>
        <dbReference type="ARBA" id="ARBA00045437"/>
    </source>
</evidence>
<dbReference type="InterPro" id="IPR036322">
    <property type="entry name" value="WD40_repeat_dom_sf"/>
</dbReference>
<dbReference type="InterPro" id="IPR015943">
    <property type="entry name" value="WD40/YVTN_repeat-like_dom_sf"/>
</dbReference>
<dbReference type="GO" id="GO:0006364">
    <property type="term" value="P:rRNA processing"/>
    <property type="evidence" value="ECO:0007669"/>
    <property type="project" value="UniProtKB-KW"/>
</dbReference>
<dbReference type="Proteomes" id="UP000095280">
    <property type="component" value="Unplaced"/>
</dbReference>
<dbReference type="GO" id="GO:0005730">
    <property type="term" value="C:nucleolus"/>
    <property type="evidence" value="ECO:0007669"/>
    <property type="project" value="UniProtKB-SubCell"/>
</dbReference>
<evidence type="ECO:0000256" key="6">
    <source>
        <dbReference type="ARBA" id="ARBA00023242"/>
    </source>
</evidence>
<dbReference type="InterPro" id="IPR018983">
    <property type="entry name" value="U3_snoRNA-assocProt_15_C"/>
</dbReference>
<accession>A0A1I8JD09</accession>
<dbReference type="Pfam" id="PF00400">
    <property type="entry name" value="WD40"/>
    <property type="match status" value="1"/>
</dbReference>
<dbReference type="PANTHER" id="PTHR19924">
    <property type="entry name" value="UTP15 U3 SMALL NUCLEOLAR RNA-ASSOCIATED PROTEIN 15 FAMILY MEMBER"/>
    <property type="match status" value="1"/>
</dbReference>
<evidence type="ECO:0000256" key="1">
    <source>
        <dbReference type="ARBA" id="ARBA00004604"/>
    </source>
</evidence>
<evidence type="ECO:0000256" key="3">
    <source>
        <dbReference type="ARBA" id="ARBA00022552"/>
    </source>
</evidence>
<organism evidence="9 10">
    <name type="scientific">Macrostomum lignano</name>
    <dbReference type="NCBI Taxonomy" id="282301"/>
    <lineage>
        <taxon>Eukaryota</taxon>
        <taxon>Metazoa</taxon>
        <taxon>Spiralia</taxon>
        <taxon>Lophotrochozoa</taxon>
        <taxon>Platyhelminthes</taxon>
        <taxon>Rhabditophora</taxon>
        <taxon>Macrostomorpha</taxon>
        <taxon>Macrostomida</taxon>
        <taxon>Macrostomidae</taxon>
        <taxon>Macrostomum</taxon>
    </lineage>
</organism>
<evidence type="ECO:0000313" key="10">
    <source>
        <dbReference type="WBParaSite" id="maker-uti_cns_0046804-snap-gene-0.4-mRNA-1"/>
    </source>
</evidence>
<dbReference type="SUPFAM" id="SSF50978">
    <property type="entry name" value="WD40 repeat-like"/>
    <property type="match status" value="1"/>
</dbReference>
<evidence type="ECO:0000256" key="4">
    <source>
        <dbReference type="ARBA" id="ARBA00022574"/>
    </source>
</evidence>
<comment type="function">
    <text evidence="7">Ribosome biogenesis factor. Involved in nucleolar processing of pre-18S ribosomal RNA. Required for optimal pre-ribosomal RNA transcription by RNA polymerase I. Part of the small subunit (SSU) processome, first precursor of the small eukaryotic ribosomal subunit. During the assembly of the SSU processome in the nucleolus, many ribosome biogenesis factors, an RNA chaperone and ribosomal proteins associate with the nascent pre-rRNA and work in concert to generate RNA folding, modifications, rearrangements and cleavage as well as targeted degradation of pre-ribosomal RNA by the RNA exosome.</text>
</comment>
<evidence type="ECO:0000256" key="2">
    <source>
        <dbReference type="ARBA" id="ARBA00018260"/>
    </source>
</evidence>
<comment type="subcellular location">
    <subcellularLocation>
        <location evidence="1">Nucleus</location>
        <location evidence="1">Nucleolus</location>
    </subcellularLocation>
</comment>
<dbReference type="AlphaFoldDB" id="A0A1I8JD09"/>
<name>A0A1I8JD09_9PLAT</name>
<keyword evidence="4" id="KW-0853">WD repeat</keyword>
<evidence type="ECO:0000259" key="8">
    <source>
        <dbReference type="Pfam" id="PF09384"/>
    </source>
</evidence>
<feature type="domain" description="U3 small nucleolar RNA-associated protein 15 C-terminal" evidence="8">
    <location>
        <begin position="399"/>
        <end position="535"/>
    </location>
</feature>
<evidence type="ECO:0000256" key="5">
    <source>
        <dbReference type="ARBA" id="ARBA00022737"/>
    </source>
</evidence>
<dbReference type="Pfam" id="PF09384">
    <property type="entry name" value="UTP15_C"/>
    <property type="match status" value="1"/>
</dbReference>